<dbReference type="InterPro" id="IPR029058">
    <property type="entry name" value="AB_hydrolase_fold"/>
</dbReference>
<dbReference type="CDD" id="cd00519">
    <property type="entry name" value="Lipase_3"/>
    <property type="match status" value="1"/>
</dbReference>
<evidence type="ECO:0000313" key="3">
    <source>
        <dbReference type="Proteomes" id="UP001606134"/>
    </source>
</evidence>
<dbReference type="InterPro" id="IPR051218">
    <property type="entry name" value="Sec_MonoDiacylglyc_Lipase"/>
</dbReference>
<organism evidence="2 3">
    <name type="scientific">Pelomonas candidula</name>
    <dbReference type="NCBI Taxonomy" id="3299025"/>
    <lineage>
        <taxon>Bacteria</taxon>
        <taxon>Pseudomonadati</taxon>
        <taxon>Pseudomonadota</taxon>
        <taxon>Betaproteobacteria</taxon>
        <taxon>Burkholderiales</taxon>
        <taxon>Sphaerotilaceae</taxon>
        <taxon>Roseateles</taxon>
    </lineage>
</organism>
<accession>A0ABW7HG71</accession>
<sequence length="437" mass="46361">MPLEDCLTPTEASYIATNAYFTLKDWISGQPTAGVETRANVQNRVMGPGTAGVVKPGDANTSLQHTALSSGDLGKIFSGTTGAGTQTGFGYLLQFKQGSRRHIVVATRGTRPELGAPDLLTDARGAMTSFGDYGPVHKGFRKTFDSCMTSIGTDERLIMDADVVHCVGHSLGGAVATLVAAHFAARKKDVKLYTFGSPRVGAFGTFAAFHAAIKKDNIFRVAHDLDPISLVGPYPYIHVNPSPTDPNNFTLPSPTGELFSTANHDMNRYITSVGAGKGGTWNAVRGYAQQTDHDNAVLAKWLLHADNDPGWVQYASAKTLGILFKLFSHVLKNISTSLILGLSAVDLLAEMLLAGMARAQAIASQVYTLLKHAATWAGITVSAGADFTAQIIRRILDMMLSKLAQIGALALTIGSRGLLPLPLIIAGGWALAQARVL</sequence>
<reference evidence="2 3" key="1">
    <citation type="submission" date="2024-08" db="EMBL/GenBank/DDBJ databases">
        <authorList>
            <person name="Lu H."/>
        </authorList>
    </citation>
    <scope>NUCLEOTIDE SEQUENCE [LARGE SCALE GENOMIC DNA]</scope>
    <source>
        <strain evidence="2 3">BYS78W</strain>
    </source>
</reference>
<protein>
    <recommendedName>
        <fullName evidence="1">Fungal lipase-type domain-containing protein</fullName>
    </recommendedName>
</protein>
<dbReference type="SUPFAM" id="SSF53474">
    <property type="entry name" value="alpha/beta-Hydrolases"/>
    <property type="match status" value="1"/>
</dbReference>
<dbReference type="EMBL" id="JBIGIC010000009">
    <property type="protein sequence ID" value="MFG6488658.1"/>
    <property type="molecule type" value="Genomic_DNA"/>
</dbReference>
<keyword evidence="3" id="KW-1185">Reference proteome</keyword>
<dbReference type="InterPro" id="IPR002921">
    <property type="entry name" value="Fungal_lipase-type"/>
</dbReference>
<dbReference type="PANTHER" id="PTHR45856:SF24">
    <property type="entry name" value="FUNGAL LIPASE-LIKE DOMAIN-CONTAINING PROTEIN"/>
    <property type="match status" value="1"/>
</dbReference>
<gene>
    <name evidence="2" type="ORF">ACG04R_18380</name>
</gene>
<feature type="domain" description="Fungal lipase-type" evidence="1">
    <location>
        <begin position="104"/>
        <end position="229"/>
    </location>
</feature>
<evidence type="ECO:0000259" key="1">
    <source>
        <dbReference type="Pfam" id="PF01764"/>
    </source>
</evidence>
<dbReference type="RefSeq" id="WP_394413984.1">
    <property type="nucleotide sequence ID" value="NZ_JBIGIC010000009.1"/>
</dbReference>
<dbReference type="Proteomes" id="UP001606134">
    <property type="component" value="Unassembled WGS sequence"/>
</dbReference>
<dbReference type="PANTHER" id="PTHR45856">
    <property type="entry name" value="ALPHA/BETA-HYDROLASES SUPERFAMILY PROTEIN"/>
    <property type="match status" value="1"/>
</dbReference>
<evidence type="ECO:0000313" key="2">
    <source>
        <dbReference type="EMBL" id="MFG6488658.1"/>
    </source>
</evidence>
<dbReference type="Pfam" id="PF01764">
    <property type="entry name" value="Lipase_3"/>
    <property type="match status" value="1"/>
</dbReference>
<dbReference type="Gene3D" id="3.40.50.1820">
    <property type="entry name" value="alpha/beta hydrolase"/>
    <property type="match status" value="1"/>
</dbReference>
<comment type="caution">
    <text evidence="2">The sequence shown here is derived from an EMBL/GenBank/DDBJ whole genome shotgun (WGS) entry which is preliminary data.</text>
</comment>
<proteinExistence type="predicted"/>
<name>A0ABW7HG71_9BURK</name>